<protein>
    <submittedName>
        <fullName evidence="3">Uncharacterized protein</fullName>
    </submittedName>
</protein>
<feature type="coiled-coil region" evidence="1">
    <location>
        <begin position="70"/>
        <end position="129"/>
    </location>
</feature>
<evidence type="ECO:0000256" key="2">
    <source>
        <dbReference type="SAM" id="MobiDB-lite"/>
    </source>
</evidence>
<keyword evidence="1" id="KW-0175">Coiled coil</keyword>
<evidence type="ECO:0000313" key="3">
    <source>
        <dbReference type="EMBL" id="QBK89977.1"/>
    </source>
</evidence>
<evidence type="ECO:0000256" key="1">
    <source>
        <dbReference type="SAM" id="Coils"/>
    </source>
</evidence>
<gene>
    <name evidence="3" type="ORF">LCPAC101_02600</name>
</gene>
<feature type="region of interest" description="Disordered" evidence="2">
    <location>
        <begin position="1"/>
        <end position="21"/>
    </location>
</feature>
<dbReference type="EMBL" id="MK500451">
    <property type="protein sequence ID" value="QBK89977.1"/>
    <property type="molecule type" value="Genomic_DNA"/>
</dbReference>
<reference evidence="3" key="1">
    <citation type="journal article" date="2019" name="MBio">
        <title>Virus Genomes from Deep Sea Sediments Expand the Ocean Megavirome and Support Independent Origins of Viral Gigantism.</title>
        <authorList>
            <person name="Backstrom D."/>
            <person name="Yutin N."/>
            <person name="Jorgensen S.L."/>
            <person name="Dharamshi J."/>
            <person name="Homa F."/>
            <person name="Zaremba-Niedwiedzka K."/>
            <person name="Spang A."/>
            <person name="Wolf Y.I."/>
            <person name="Koonin E.V."/>
            <person name="Ettema T.J."/>
        </authorList>
    </citation>
    <scope>NUCLEOTIDE SEQUENCE</scope>
</reference>
<organism evidence="3">
    <name type="scientific">Pithovirus LCPAC101</name>
    <dbReference type="NCBI Taxonomy" id="2506586"/>
    <lineage>
        <taxon>Viruses</taxon>
        <taxon>Pithoviruses</taxon>
    </lineage>
</organism>
<proteinExistence type="predicted"/>
<name>A0A481Z2I4_9VIRU</name>
<feature type="compositionally biased region" description="Polar residues" evidence="2">
    <location>
        <begin position="1"/>
        <end position="16"/>
    </location>
</feature>
<accession>A0A481Z2I4</accession>
<sequence>MSNSPNPHNAAGNSGEPSAYSDWLERHNNEIREYHTKFDKIVGSNMKLQEENNKLNYKMRYIIHSAHKYNNMYNLRIHQLTNEMNIYKNKCIEQEKTINELCRVSNNQLNSYLLSIDKLNKKIKDIKHDIISIYEGSSDDIFSKYINVNIHKGNIQNKDCDDIILDAIIMQELPISFPQVSSIDSDSLISTDTKSIPVSTHDLTKNINTKKRNISEITNDNAGIDSNNIHTNKKRRVDIKLLIEQKEWNYDTLNEVDIQSVCWRKGCNNKSSCSPIGRYKVIYCEEHKRNCSENPICRIWGCKKVAKFTACPSIAHYNDVPRRCKEHCKKPQYNRLIYNTCCRHGCKSVAKYSECGTIEFESFCVKHKNIYCKKIKLYCNHFKCNNIPTTGYKDEKYPLVCDDHLEGFYK</sequence>